<feature type="domain" description="RNA polymerase sigma factor 70 region 4 type 2" evidence="8">
    <location>
        <begin position="105"/>
        <end position="157"/>
    </location>
</feature>
<evidence type="ECO:0000256" key="1">
    <source>
        <dbReference type="ARBA" id="ARBA00010641"/>
    </source>
</evidence>
<organism evidence="9 10">
    <name type="scientific">Gemmatirosa kalamazoonensis</name>
    <dbReference type="NCBI Taxonomy" id="861299"/>
    <lineage>
        <taxon>Bacteria</taxon>
        <taxon>Pseudomonadati</taxon>
        <taxon>Gemmatimonadota</taxon>
        <taxon>Gemmatimonadia</taxon>
        <taxon>Gemmatimonadales</taxon>
        <taxon>Gemmatimonadaceae</taxon>
        <taxon>Gemmatirosa</taxon>
    </lineage>
</organism>
<evidence type="ECO:0000256" key="5">
    <source>
        <dbReference type="ARBA" id="ARBA00023163"/>
    </source>
</evidence>
<dbReference type="Pfam" id="PF08281">
    <property type="entry name" value="Sigma70_r4_2"/>
    <property type="match status" value="1"/>
</dbReference>
<dbReference type="Gene3D" id="1.10.10.10">
    <property type="entry name" value="Winged helix-like DNA-binding domain superfamily/Winged helix DNA-binding domain"/>
    <property type="match status" value="1"/>
</dbReference>
<dbReference type="InterPro" id="IPR000838">
    <property type="entry name" value="RNA_pol_sigma70_ECF_CS"/>
</dbReference>
<evidence type="ECO:0000256" key="2">
    <source>
        <dbReference type="ARBA" id="ARBA00023015"/>
    </source>
</evidence>
<dbReference type="Pfam" id="PF04542">
    <property type="entry name" value="Sigma70_r2"/>
    <property type="match status" value="1"/>
</dbReference>
<reference evidence="9 10" key="1">
    <citation type="journal article" date="2014" name="Genome Announc.">
        <title>Genome Sequence and Methylome of Soil Bacterium Gemmatirosa kalamazoonensis KBS708T, a Member of the Rarely Cultivated Gemmatimonadetes Phylum.</title>
        <authorList>
            <person name="Debruyn J.M."/>
            <person name="Radosevich M."/>
            <person name="Wommack K.E."/>
            <person name="Polson S.W."/>
            <person name="Hauser L.J."/>
            <person name="Fawaz M.N."/>
            <person name="Korlach J."/>
            <person name="Tsai Y.C."/>
        </authorList>
    </citation>
    <scope>NUCLEOTIDE SEQUENCE [LARGE SCALE GENOMIC DNA]</scope>
    <source>
        <strain evidence="9 10">KBS708</strain>
    </source>
</reference>
<keyword evidence="4 6" id="KW-0238">DNA-binding</keyword>
<name>W0RCU6_9BACT</name>
<dbReference type="Gene3D" id="1.10.1740.10">
    <property type="match status" value="1"/>
</dbReference>
<dbReference type="CDD" id="cd06171">
    <property type="entry name" value="Sigma70_r4"/>
    <property type="match status" value="1"/>
</dbReference>
<dbReference type="HOGENOM" id="CLU_047691_3_4_0"/>
<dbReference type="Proteomes" id="UP000019151">
    <property type="component" value="Chromosome"/>
</dbReference>
<dbReference type="PANTHER" id="PTHR43133:SF25">
    <property type="entry name" value="RNA POLYMERASE SIGMA FACTOR RFAY-RELATED"/>
    <property type="match status" value="1"/>
</dbReference>
<dbReference type="GO" id="GO:0016987">
    <property type="term" value="F:sigma factor activity"/>
    <property type="evidence" value="ECO:0007669"/>
    <property type="project" value="UniProtKB-KW"/>
</dbReference>
<gene>
    <name evidence="9" type="ORF">J421_1407</name>
</gene>
<dbReference type="InterPro" id="IPR013249">
    <property type="entry name" value="RNA_pol_sigma70_r4_t2"/>
</dbReference>
<evidence type="ECO:0000259" key="8">
    <source>
        <dbReference type="Pfam" id="PF08281"/>
    </source>
</evidence>
<dbReference type="PANTHER" id="PTHR43133">
    <property type="entry name" value="RNA POLYMERASE ECF-TYPE SIGMA FACTO"/>
    <property type="match status" value="1"/>
</dbReference>
<dbReference type="EMBL" id="CP007128">
    <property type="protein sequence ID" value="AHG88944.1"/>
    <property type="molecule type" value="Genomic_DNA"/>
</dbReference>
<dbReference type="OrthoDB" id="9795666at2"/>
<dbReference type="NCBIfam" id="TIGR02937">
    <property type="entry name" value="sigma70-ECF"/>
    <property type="match status" value="1"/>
</dbReference>
<dbReference type="InterPro" id="IPR013324">
    <property type="entry name" value="RNA_pol_sigma_r3/r4-like"/>
</dbReference>
<dbReference type="InterPro" id="IPR007627">
    <property type="entry name" value="RNA_pol_sigma70_r2"/>
</dbReference>
<protein>
    <recommendedName>
        <fullName evidence="6">RNA polymerase sigma factor</fullName>
    </recommendedName>
</protein>
<keyword evidence="2 6" id="KW-0805">Transcription regulation</keyword>
<dbReference type="InterPro" id="IPR036388">
    <property type="entry name" value="WH-like_DNA-bd_sf"/>
</dbReference>
<dbReference type="SUPFAM" id="SSF88659">
    <property type="entry name" value="Sigma3 and sigma4 domains of RNA polymerase sigma factors"/>
    <property type="match status" value="1"/>
</dbReference>
<dbReference type="STRING" id="861299.J421_1407"/>
<dbReference type="SUPFAM" id="SSF88946">
    <property type="entry name" value="Sigma2 domain of RNA polymerase sigma factors"/>
    <property type="match status" value="1"/>
</dbReference>
<dbReference type="RefSeq" id="WP_025410465.1">
    <property type="nucleotide sequence ID" value="NZ_CP007128.1"/>
</dbReference>
<dbReference type="PATRIC" id="fig|861299.3.peg.1430"/>
<evidence type="ECO:0000259" key="7">
    <source>
        <dbReference type="Pfam" id="PF04542"/>
    </source>
</evidence>
<dbReference type="InterPro" id="IPR039425">
    <property type="entry name" value="RNA_pol_sigma-70-like"/>
</dbReference>
<evidence type="ECO:0000256" key="4">
    <source>
        <dbReference type="ARBA" id="ARBA00023125"/>
    </source>
</evidence>
<evidence type="ECO:0000313" key="9">
    <source>
        <dbReference type="EMBL" id="AHG88944.1"/>
    </source>
</evidence>
<evidence type="ECO:0000313" key="10">
    <source>
        <dbReference type="Proteomes" id="UP000019151"/>
    </source>
</evidence>
<dbReference type="PROSITE" id="PS01063">
    <property type="entry name" value="SIGMA70_ECF"/>
    <property type="match status" value="1"/>
</dbReference>
<keyword evidence="5 6" id="KW-0804">Transcription</keyword>
<dbReference type="InterPro" id="IPR014284">
    <property type="entry name" value="RNA_pol_sigma-70_dom"/>
</dbReference>
<feature type="domain" description="RNA polymerase sigma-70 region 2" evidence="7">
    <location>
        <begin position="11"/>
        <end position="75"/>
    </location>
</feature>
<dbReference type="GO" id="GO:0006352">
    <property type="term" value="P:DNA-templated transcription initiation"/>
    <property type="evidence" value="ECO:0007669"/>
    <property type="project" value="InterPro"/>
</dbReference>
<comment type="similarity">
    <text evidence="1 6">Belongs to the sigma-70 factor family. ECF subfamily.</text>
</comment>
<accession>W0RCU6</accession>
<dbReference type="InterPro" id="IPR013325">
    <property type="entry name" value="RNA_pol_sigma_r2"/>
</dbReference>
<evidence type="ECO:0000256" key="3">
    <source>
        <dbReference type="ARBA" id="ARBA00023082"/>
    </source>
</evidence>
<dbReference type="AlphaFoldDB" id="W0RCU6"/>
<sequence>MDTADIRCALERYHAACFAWALACCGRDRAEAEDVLQATYLKILDGRARFDGRSHPKTWLFGVVRRTAAEERRRRLLWLRVRHPALVESAAPDPSDADADARARAELLAALGALAPRQREVLHLVFYEELTIEEAAAVMRVSVGTARTHYERGKARLRARLGSAR</sequence>
<keyword evidence="3 6" id="KW-0731">Sigma factor</keyword>
<evidence type="ECO:0000256" key="6">
    <source>
        <dbReference type="RuleBase" id="RU000716"/>
    </source>
</evidence>
<dbReference type="eggNOG" id="COG1595">
    <property type="taxonomic scope" value="Bacteria"/>
</dbReference>
<dbReference type="InParanoid" id="W0RCU6"/>
<keyword evidence="10" id="KW-1185">Reference proteome</keyword>
<proteinExistence type="inferred from homology"/>
<dbReference type="KEGG" id="gba:J421_1407"/>
<dbReference type="PROSITE" id="PS51257">
    <property type="entry name" value="PROKAR_LIPOPROTEIN"/>
    <property type="match status" value="1"/>
</dbReference>
<dbReference type="GO" id="GO:0003677">
    <property type="term" value="F:DNA binding"/>
    <property type="evidence" value="ECO:0007669"/>
    <property type="project" value="UniProtKB-KW"/>
</dbReference>